<protein>
    <submittedName>
        <fullName evidence="1">Uncharacterized protein</fullName>
    </submittedName>
</protein>
<sequence>MEVLHLLQGGVDVPELVGQGGVLAVVAHGEVEGAGHVAVAGHLSLDDLLHRHAHELGQLLGGGGAAQPAAQFLVGPGQFDAQFLEAARNAHGPAGVPEEALDLPDDVGDGERGELHLPVQVEPVDGLDQPDGADLDDVVHRLGPVAETGRDVVDEGEVEFDEGVARVLVLVRALLQLSQALEEQLGELSGVARGDLARVLDSRQIRGGPLLFLVRQGVTVRQLNLRAQATHHASSCDLSCAARRVPGPGRLTRPSG</sequence>
<gene>
    <name evidence="1" type="ORF">GCM10010405_18960</name>
</gene>
<accession>A0ABN3JRZ4</accession>
<keyword evidence="2" id="KW-1185">Reference proteome</keyword>
<evidence type="ECO:0000313" key="1">
    <source>
        <dbReference type="EMBL" id="GAA2436034.1"/>
    </source>
</evidence>
<dbReference type="EMBL" id="BAAASZ010000017">
    <property type="protein sequence ID" value="GAA2436034.1"/>
    <property type="molecule type" value="Genomic_DNA"/>
</dbReference>
<comment type="caution">
    <text evidence="1">The sequence shown here is derived from an EMBL/GenBank/DDBJ whole genome shotgun (WGS) entry which is preliminary data.</text>
</comment>
<name>A0ABN3JRZ4_9ACTN</name>
<proteinExistence type="predicted"/>
<dbReference type="Proteomes" id="UP001501638">
    <property type="component" value="Unassembled WGS sequence"/>
</dbReference>
<organism evidence="1 2">
    <name type="scientific">Streptomyces macrosporus</name>
    <dbReference type="NCBI Taxonomy" id="44032"/>
    <lineage>
        <taxon>Bacteria</taxon>
        <taxon>Bacillati</taxon>
        <taxon>Actinomycetota</taxon>
        <taxon>Actinomycetes</taxon>
        <taxon>Kitasatosporales</taxon>
        <taxon>Streptomycetaceae</taxon>
        <taxon>Streptomyces</taxon>
    </lineage>
</organism>
<evidence type="ECO:0000313" key="2">
    <source>
        <dbReference type="Proteomes" id="UP001501638"/>
    </source>
</evidence>
<reference evidence="1 2" key="1">
    <citation type="journal article" date="2019" name="Int. J. Syst. Evol. Microbiol.">
        <title>The Global Catalogue of Microorganisms (GCM) 10K type strain sequencing project: providing services to taxonomists for standard genome sequencing and annotation.</title>
        <authorList>
            <consortium name="The Broad Institute Genomics Platform"/>
            <consortium name="The Broad Institute Genome Sequencing Center for Infectious Disease"/>
            <person name="Wu L."/>
            <person name="Ma J."/>
        </authorList>
    </citation>
    <scope>NUCLEOTIDE SEQUENCE [LARGE SCALE GENOMIC DNA]</scope>
    <source>
        <strain evidence="1 2">JCM 6305</strain>
    </source>
</reference>